<comment type="caution">
    <text evidence="3">The sequence shown here is derived from an EMBL/GenBank/DDBJ whole genome shotgun (WGS) entry which is preliminary data.</text>
</comment>
<gene>
    <name evidence="3" type="ORF">QO012_003301</name>
</gene>
<evidence type="ECO:0000313" key="4">
    <source>
        <dbReference type="Proteomes" id="UP001231124"/>
    </source>
</evidence>
<sequence>MTRPRRRSTGGSAASGLWQRLKWMLAGVALIWLYARRTRGFDRIDPTLRSTLLRLRTPSFGPILLRLARMADFATACVDGVTVETHRVTVKGVTTKVYVYRPASIKPSGPAMLYTHGGGMIIGSARNYHAFVSAYARDLGIVVVSAEYRLAPEHPFPAALNDLHAAWGWLVTSADELGIDARRIAVAGESAGGGLTAALCLRLLDEGGQMPAFQLLSCPMLDDRTTLKSAPAGRGQIVWTEESNRYAWSAYLGHLPVEDWAHPYAAPARREDLKGLPPTWIGVGTLDLFYAEDLDYARRLRLAGTPCELEIVEGAYHGFDRRRRSPVAAAYGQRIRDALAAGLAID</sequence>
<dbReference type="Pfam" id="PF07859">
    <property type="entry name" value="Abhydrolase_3"/>
    <property type="match status" value="1"/>
</dbReference>
<evidence type="ECO:0000256" key="1">
    <source>
        <dbReference type="ARBA" id="ARBA00022801"/>
    </source>
</evidence>
<dbReference type="PANTHER" id="PTHR48081:SF8">
    <property type="entry name" value="ALPHA_BETA HYDROLASE FOLD-3 DOMAIN-CONTAINING PROTEIN-RELATED"/>
    <property type="match status" value="1"/>
</dbReference>
<dbReference type="PANTHER" id="PTHR48081">
    <property type="entry name" value="AB HYDROLASE SUPERFAMILY PROTEIN C4A8.06C"/>
    <property type="match status" value="1"/>
</dbReference>
<dbReference type="Gene3D" id="3.40.50.1820">
    <property type="entry name" value="alpha/beta hydrolase"/>
    <property type="match status" value="1"/>
</dbReference>
<keyword evidence="1" id="KW-0378">Hydrolase</keyword>
<evidence type="ECO:0000313" key="3">
    <source>
        <dbReference type="EMBL" id="MDQ0448789.1"/>
    </source>
</evidence>
<dbReference type="InterPro" id="IPR050300">
    <property type="entry name" value="GDXG_lipolytic_enzyme"/>
</dbReference>
<evidence type="ECO:0000259" key="2">
    <source>
        <dbReference type="Pfam" id="PF07859"/>
    </source>
</evidence>
<accession>A0ABU0I2G5</accession>
<reference evidence="3 4" key="1">
    <citation type="submission" date="2023-07" db="EMBL/GenBank/DDBJ databases">
        <title>Genomic Encyclopedia of Type Strains, Phase IV (KMG-IV): sequencing the most valuable type-strain genomes for metagenomic binning, comparative biology and taxonomic classification.</title>
        <authorList>
            <person name="Goeker M."/>
        </authorList>
    </citation>
    <scope>NUCLEOTIDE SEQUENCE [LARGE SCALE GENOMIC DNA]</scope>
    <source>
        <strain evidence="3 4">DSM 19013</strain>
    </source>
</reference>
<dbReference type="Proteomes" id="UP001231124">
    <property type="component" value="Unassembled WGS sequence"/>
</dbReference>
<organism evidence="3 4">
    <name type="scientific">Methylobacterium aerolatum</name>
    <dbReference type="NCBI Taxonomy" id="418708"/>
    <lineage>
        <taxon>Bacteria</taxon>
        <taxon>Pseudomonadati</taxon>
        <taxon>Pseudomonadota</taxon>
        <taxon>Alphaproteobacteria</taxon>
        <taxon>Hyphomicrobiales</taxon>
        <taxon>Methylobacteriaceae</taxon>
        <taxon>Methylobacterium</taxon>
    </lineage>
</organism>
<dbReference type="InterPro" id="IPR029058">
    <property type="entry name" value="AB_hydrolase_fold"/>
</dbReference>
<proteinExistence type="predicted"/>
<feature type="domain" description="Alpha/beta hydrolase fold-3" evidence="2">
    <location>
        <begin position="112"/>
        <end position="319"/>
    </location>
</feature>
<dbReference type="InterPro" id="IPR013094">
    <property type="entry name" value="AB_hydrolase_3"/>
</dbReference>
<name>A0ABU0I2G5_9HYPH</name>
<dbReference type="SUPFAM" id="SSF53474">
    <property type="entry name" value="alpha/beta-Hydrolases"/>
    <property type="match status" value="1"/>
</dbReference>
<keyword evidence="4" id="KW-1185">Reference proteome</keyword>
<dbReference type="RefSeq" id="WP_238201875.1">
    <property type="nucleotide sequence ID" value="NZ_BPQE01000006.1"/>
</dbReference>
<dbReference type="EMBL" id="JAUSVP010000010">
    <property type="protein sequence ID" value="MDQ0448789.1"/>
    <property type="molecule type" value="Genomic_DNA"/>
</dbReference>
<protein>
    <submittedName>
        <fullName evidence="3">Acetyl esterase/lipase</fullName>
    </submittedName>
</protein>